<gene>
    <name evidence="1" type="ORF">M5I08_15095</name>
</gene>
<dbReference type="GO" id="GO:0008168">
    <property type="term" value="F:methyltransferase activity"/>
    <property type="evidence" value="ECO:0007669"/>
    <property type="project" value="UniProtKB-KW"/>
</dbReference>
<dbReference type="RefSeq" id="WP_219070172.1">
    <property type="nucleotide sequence ID" value="NZ_CAJUXY010000078.1"/>
</dbReference>
<accession>A0ABY4QFR4</accession>
<reference evidence="1" key="1">
    <citation type="submission" date="2022-05" db="EMBL/GenBank/DDBJ databases">
        <title>A methanotrophic Mycobacterium dominates a cave microbial ecosystem.</title>
        <authorList>
            <person name="Van Spanning R.J.M."/>
            <person name="Guan Q."/>
            <person name="Melkonian C."/>
            <person name="Gallant J."/>
            <person name="Polerecky L."/>
            <person name="Flot J.-F."/>
            <person name="Brandt B.W."/>
            <person name="Braster M."/>
            <person name="Iturbe Espinoza P."/>
            <person name="Aerts J."/>
            <person name="Meima-Franke M."/>
            <person name="Piersma S.R."/>
            <person name="Bunduc C."/>
            <person name="Ummels R."/>
            <person name="Pain A."/>
            <person name="Fleming E.J."/>
            <person name="van der Wel N."/>
            <person name="Gherman V.D."/>
            <person name="Sarbu S.M."/>
            <person name="Bodelier P.L.E."/>
            <person name="Bitter W."/>
        </authorList>
    </citation>
    <scope>NUCLEOTIDE SEQUENCE</scope>
    <source>
        <strain evidence="1">Sulfur Cave</strain>
    </source>
</reference>
<keyword evidence="1" id="KW-0489">Methyltransferase</keyword>
<dbReference type="Proteomes" id="UP001056610">
    <property type="component" value="Chromosome"/>
</dbReference>
<dbReference type="GO" id="GO:0032259">
    <property type="term" value="P:methylation"/>
    <property type="evidence" value="ECO:0007669"/>
    <property type="project" value="UniProtKB-KW"/>
</dbReference>
<organism evidence="1 2">
    <name type="scientific">Candidatus Mycobacterium methanotrophicum</name>
    <dbReference type="NCBI Taxonomy" id="2943498"/>
    <lineage>
        <taxon>Bacteria</taxon>
        <taxon>Bacillati</taxon>
        <taxon>Actinomycetota</taxon>
        <taxon>Actinomycetes</taxon>
        <taxon>Mycobacteriales</taxon>
        <taxon>Mycobacteriaceae</taxon>
        <taxon>Mycobacterium</taxon>
    </lineage>
</organism>
<name>A0ABY4QFR4_9MYCO</name>
<sequence>MANDNVEASHSYPHFERFLAEVKRVLRPGGHFLYADFRNRDGFGAWEKAMAESGLRQVCERVINQEVLRGLKMNSPRSNELINNRLPAFLRKFGREFAVVDGSWFYNDLERGEIDYRAYHFVKD</sequence>
<keyword evidence="1" id="KW-0808">Transferase</keyword>
<keyword evidence="2" id="KW-1185">Reference proteome</keyword>
<dbReference type="EMBL" id="CP097320">
    <property type="protein sequence ID" value="UQX09659.1"/>
    <property type="molecule type" value="Genomic_DNA"/>
</dbReference>
<protein>
    <submittedName>
        <fullName evidence="1">Class I SAM-dependent methyltransferase</fullName>
    </submittedName>
</protein>
<evidence type="ECO:0000313" key="1">
    <source>
        <dbReference type="EMBL" id="UQX09659.1"/>
    </source>
</evidence>
<proteinExistence type="predicted"/>
<evidence type="ECO:0000313" key="2">
    <source>
        <dbReference type="Proteomes" id="UP001056610"/>
    </source>
</evidence>